<keyword evidence="3" id="KW-1185">Reference proteome</keyword>
<dbReference type="InterPro" id="IPR011659">
    <property type="entry name" value="WD40"/>
</dbReference>
<feature type="region of interest" description="Disordered" evidence="1">
    <location>
        <begin position="533"/>
        <end position="590"/>
    </location>
</feature>
<dbReference type="STRING" id="1232681.ADIS_2556"/>
<evidence type="ECO:0000313" key="3">
    <source>
        <dbReference type="Proteomes" id="UP000013909"/>
    </source>
</evidence>
<dbReference type="RefSeq" id="WP_010854692.1">
    <property type="nucleotide sequence ID" value="NZ_AQHR01000070.1"/>
</dbReference>
<accession>R7ZS06</accession>
<evidence type="ECO:0000313" key="2">
    <source>
        <dbReference type="EMBL" id="EON76895.1"/>
    </source>
</evidence>
<dbReference type="EMBL" id="AQHR01000070">
    <property type="protein sequence ID" value="EON76895.1"/>
    <property type="molecule type" value="Genomic_DNA"/>
</dbReference>
<dbReference type="SUPFAM" id="SSF75011">
    <property type="entry name" value="3-carboxy-cis,cis-mucoante lactonizing enzyme"/>
    <property type="match status" value="1"/>
</dbReference>
<protein>
    <recommendedName>
        <fullName evidence="4">C-terminal domain of CHU protein family protein</fullName>
    </recommendedName>
</protein>
<dbReference type="Pfam" id="PF07676">
    <property type="entry name" value="PD40"/>
    <property type="match status" value="1"/>
</dbReference>
<organism evidence="2 3">
    <name type="scientific">Lunatimonas lonarensis</name>
    <dbReference type="NCBI Taxonomy" id="1232681"/>
    <lineage>
        <taxon>Bacteria</taxon>
        <taxon>Pseudomonadati</taxon>
        <taxon>Bacteroidota</taxon>
        <taxon>Cytophagia</taxon>
        <taxon>Cytophagales</taxon>
        <taxon>Cyclobacteriaceae</taxon>
    </lineage>
</organism>
<reference evidence="2 3" key="1">
    <citation type="submission" date="2013-02" db="EMBL/GenBank/DDBJ databases">
        <title>A novel strain isolated from Lonar lake, Maharashtra, India.</title>
        <authorList>
            <person name="Singh A."/>
        </authorList>
    </citation>
    <scope>NUCLEOTIDE SEQUENCE [LARGE SCALE GENOMIC DNA]</scope>
    <source>
        <strain evidence="2 3">AK24</strain>
    </source>
</reference>
<dbReference type="Pfam" id="PF13585">
    <property type="entry name" value="CHU_C"/>
    <property type="match status" value="1"/>
</dbReference>
<proteinExistence type="predicted"/>
<dbReference type="Proteomes" id="UP000013909">
    <property type="component" value="Unassembled WGS sequence"/>
</dbReference>
<dbReference type="SUPFAM" id="SSF63829">
    <property type="entry name" value="Calcium-dependent phosphotriesterase"/>
    <property type="match status" value="1"/>
</dbReference>
<gene>
    <name evidence="2" type="ORF">ADIS_2556</name>
</gene>
<dbReference type="OrthoDB" id="9765926at2"/>
<evidence type="ECO:0008006" key="4">
    <source>
        <dbReference type="Google" id="ProtNLM"/>
    </source>
</evidence>
<evidence type="ECO:0000256" key="1">
    <source>
        <dbReference type="SAM" id="MobiDB-lite"/>
    </source>
</evidence>
<comment type="caution">
    <text evidence="2">The sequence shown here is derived from an EMBL/GenBank/DDBJ whole genome shotgun (WGS) entry which is preliminary data.</text>
</comment>
<sequence length="1731" mass="187445">MKSLSIYINHGIFVLIAMVLLFFDFQAAKAQGFNNNEWIFGYCEGGENNYLSFGKDGTARVRTLSPSVVLGKGNTAMAIDPISGDILFYTDGALVYNYLNQPMQGIIGELGGDETGRQTVAIAVQEFDPIPGGSRSFYLFFINRRGELEYDVVDMNNQGGAPASQPPAGAVSGGGILGTAQGGVAVIKTPASESHLVFFDNGNLQVYRIEDQLGQFTLLQSEALDFVPEAFVFDEGSEKFVVIPQGTGADLIVFDFDASSGTLGNAQTLENTGGDDPIFGVAFSPDGSMLYFSRGNQLFRIGADGSLADELPEEEEEEDQEDEDPEILTGPVEVALGHDLFRIYDLRVGPDGQLYYIYEETEGGPQFLGRIVNPDEEALGELTVEADPFEGTDFCGRVFTVFTPTIDVGPEVDFTWEPFDPCMNNPLLLTSQISPPNYRPVSFNWEILPPLVDEDGEEIEMDLSKEHLLLPREATSEQQVTVVLTVTFANGETREVTQTINFQENDLQVQFNPADTTLCDPACIDLMPLVDVQSGQDQGGQPGQPGVGQPGFGQPGFGQPGFGQPGFGQPGVGQPGFGQQPGQGGNYEYFWSNKREDGWGPEAPNEVCRPGYYWVLVREVGSTCYSYAGIRIQMWDVQDQTNNIWYFGDGAGLDFNPDPDDPDAPVPRPIPSRHPRNIPAGVTTVSDQAGQVLFFTDGETVWDLNGNPMQNGLDIGGDPQSAGSVIAVPVASDETLFYLFTTRRGADGNSVVSFSMVDIKGNNDDGVGNVVTKNNFLFSSSTEHSAALNAGDTTWVAFHEAGNNTFRMYPVSGQGIGQPVFSSVGGVHSFGSSSGVMKFSGDGSRLAITFQEGGMNKLQIFDFDQNTGELTEFALLDLGTDGDVYGLEFSTDNTRVYVSYRNGGPGVEEFYLSSVEETDDSDPDNPVTTRCQECFDSAVERREIEQCILASRAAISQTGGLPLGALQVGPDGQIYVAVVGSNQIGQILPGRGCNPSTFNQDAVEPMPGTTNLGLPSFVQQSGSNIPEPSLAGPNRLCVGADEGAVGLFEGGGEPDIDLYNWTIFNEQGEIVDQFLNGAEELQNLEYQFATAGLFTVQLEVNRCGEPWDEIFRLEVEVVDSPEIILPTDIALCADAVLELVAVDPDDPRLDEYVFEWVNAAGEIVGDQNVLEVTEESIYTVTVAYRLPEDADPEMFQTCPVSRSVFVGPPFDFDIDQSEEEVCLGETVTFTPNSPVSGSWSIHREGSQDRISLPDTLQLTLNTAILGEAGDYELFFLTSDPLDETCLFERSAFLRVNAGPQFEVIATSPAQSCEIGDGVLEIQAGVLLDSLVVQETGQLFFDVLPNDIIVVDGLEPGIYTLLGFANGCSSSQAAVIENANPPSDVLFELETRDEQCAPEGLVAGGISILFGNGPASGVYEVLGLDTGELISESFANQSVIALDLPPGRYLVSVTDVGGCEVPAPSEVIVNEFSESVEVELFSPNLCGPVVSTSITASGDFLAVDRFGWFREVNGEFIPITGESGMVISVSEPGRYEVRLYNEFDCIIGSGVIDVIQSATEPPVLSPRYVICTLDGNLAELQAGAGFASYSWSLDGQELGREARFVPTLPGRYELLVTDEAGCEFLVDFEVEEDCEINVRFPNAIIPGSPTRNFLLYTRGPIDKLGVYIYNRWGELIYYCEETNPSEEISICTWDGYVNGQKVPVGTYPVVVKFSNQQQQIERTIRRAIVVIE</sequence>
<dbReference type="PATRIC" id="fig|1288963.3.peg.2547"/>
<name>R7ZS06_9BACT</name>
<feature type="compositionally biased region" description="Gly residues" evidence="1">
    <location>
        <begin position="537"/>
        <end position="585"/>
    </location>
</feature>